<keyword evidence="1" id="KW-0812">Transmembrane</keyword>
<name>A0ABU5CAZ0_9BACI</name>
<dbReference type="EMBL" id="JAWDIP010000004">
    <property type="protein sequence ID" value="MDY0396026.1"/>
    <property type="molecule type" value="Genomic_DNA"/>
</dbReference>
<dbReference type="Proteomes" id="UP001281447">
    <property type="component" value="Unassembled WGS sequence"/>
</dbReference>
<protein>
    <submittedName>
        <fullName evidence="2">Uncharacterized protein</fullName>
    </submittedName>
</protein>
<keyword evidence="3" id="KW-1185">Reference proteome</keyword>
<comment type="caution">
    <text evidence="2">The sequence shown here is derived from an EMBL/GenBank/DDBJ whole genome shotgun (WGS) entry which is preliminary data.</text>
</comment>
<proteinExistence type="predicted"/>
<evidence type="ECO:0000256" key="1">
    <source>
        <dbReference type="SAM" id="Phobius"/>
    </source>
</evidence>
<keyword evidence="1" id="KW-1133">Transmembrane helix</keyword>
<keyword evidence="1" id="KW-0472">Membrane</keyword>
<evidence type="ECO:0000313" key="2">
    <source>
        <dbReference type="EMBL" id="MDY0396026.1"/>
    </source>
</evidence>
<reference evidence="2 3" key="1">
    <citation type="submission" date="2023-10" db="EMBL/GenBank/DDBJ databases">
        <title>Virgibacillus halophilus 5B73C genome.</title>
        <authorList>
            <person name="Miliotis G."/>
            <person name="Sengupta P."/>
            <person name="Hameed A."/>
            <person name="Chuvochina M."/>
            <person name="Mcdonagh F."/>
            <person name="Simpson A.C."/>
            <person name="Singh N.K."/>
            <person name="Rekha P.D."/>
            <person name="Raman K."/>
            <person name="Hugenholtz P."/>
            <person name="Venkateswaran K."/>
        </authorList>
    </citation>
    <scope>NUCLEOTIDE SEQUENCE [LARGE SCALE GENOMIC DNA]</scope>
    <source>
        <strain evidence="2 3">5B73C</strain>
    </source>
</reference>
<accession>A0ABU5CAZ0</accession>
<organism evidence="2 3">
    <name type="scientific">Tigheibacillus halophilus</name>
    <dbReference type="NCBI Taxonomy" id="361280"/>
    <lineage>
        <taxon>Bacteria</taxon>
        <taxon>Bacillati</taxon>
        <taxon>Bacillota</taxon>
        <taxon>Bacilli</taxon>
        <taxon>Bacillales</taxon>
        <taxon>Bacillaceae</taxon>
        <taxon>Tigheibacillus</taxon>
    </lineage>
</organism>
<feature type="transmembrane region" description="Helical" evidence="1">
    <location>
        <begin position="6"/>
        <end position="24"/>
    </location>
</feature>
<evidence type="ECO:0000313" key="3">
    <source>
        <dbReference type="Proteomes" id="UP001281447"/>
    </source>
</evidence>
<gene>
    <name evidence="2" type="ORF">RWE15_18705</name>
</gene>
<sequence length="83" mass="9814">MEQKKFWSRFLLLLVPFLVCIIWVTEIKRDFLPYTDQQTRFLVDQVKGTGLYDFFRFVTNFGSTFFYLAFGDMYGDSVGVNVS</sequence>